<name>F4Q4B1_CACFS</name>
<protein>
    <submittedName>
        <fullName evidence="2">Uncharacterized protein</fullName>
    </submittedName>
</protein>
<evidence type="ECO:0000313" key="2">
    <source>
        <dbReference type="EMBL" id="EGG16973.1"/>
    </source>
</evidence>
<reference evidence="3" key="1">
    <citation type="journal article" date="2011" name="Genome Res.">
        <title>Phylogeny-wide analysis of social amoeba genomes highlights ancient origins for complex intercellular communication.</title>
        <authorList>
            <person name="Heidel A.J."/>
            <person name="Lawal H.M."/>
            <person name="Felder M."/>
            <person name="Schilde C."/>
            <person name="Helps N.R."/>
            <person name="Tunggal B."/>
            <person name="Rivero F."/>
            <person name="John U."/>
            <person name="Schleicher M."/>
            <person name="Eichinger L."/>
            <person name="Platzer M."/>
            <person name="Noegel A.A."/>
            <person name="Schaap P."/>
            <person name="Gloeckner G."/>
        </authorList>
    </citation>
    <scope>NUCLEOTIDE SEQUENCE [LARGE SCALE GENOMIC DNA]</scope>
    <source>
        <strain evidence="3">SH3</strain>
    </source>
</reference>
<keyword evidence="1" id="KW-0472">Membrane</keyword>
<dbReference type="AlphaFoldDB" id="F4Q4B1"/>
<keyword evidence="3" id="KW-1185">Reference proteome</keyword>
<keyword evidence="1" id="KW-0812">Transmembrane</keyword>
<dbReference type="EMBL" id="GL883021">
    <property type="protein sequence ID" value="EGG16973.1"/>
    <property type="molecule type" value="Genomic_DNA"/>
</dbReference>
<feature type="transmembrane region" description="Helical" evidence="1">
    <location>
        <begin position="6"/>
        <end position="32"/>
    </location>
</feature>
<gene>
    <name evidence="2" type="ORF">DFA_07954</name>
</gene>
<dbReference type="Proteomes" id="UP000007797">
    <property type="component" value="Unassembled WGS sequence"/>
</dbReference>
<sequence>MFQLIHISISIVDIIVCICIVALLSVLFWFAILKCDRDKYIESSIQNGIQLIDMVLEQEPFDVSTPYISILKENAHENIKLCRLLATRDNVLKLINILKRGELIWRNKMTPKIPLTDKQVSDYFDIQYSNCLMYDCSELMNHLLPQFKDVGDIPFKEISVPFNNSIV</sequence>
<organism evidence="2 3">
    <name type="scientific">Cavenderia fasciculata</name>
    <name type="common">Slime mold</name>
    <name type="synonym">Dictyostelium fasciculatum</name>
    <dbReference type="NCBI Taxonomy" id="261658"/>
    <lineage>
        <taxon>Eukaryota</taxon>
        <taxon>Amoebozoa</taxon>
        <taxon>Evosea</taxon>
        <taxon>Eumycetozoa</taxon>
        <taxon>Dictyostelia</taxon>
        <taxon>Acytosteliales</taxon>
        <taxon>Cavenderiaceae</taxon>
        <taxon>Cavenderia</taxon>
    </lineage>
</organism>
<dbReference type="KEGG" id="dfa:DFA_07954"/>
<dbReference type="RefSeq" id="XP_004355453.1">
    <property type="nucleotide sequence ID" value="XM_004355401.1"/>
</dbReference>
<keyword evidence="1" id="KW-1133">Transmembrane helix</keyword>
<accession>F4Q4B1</accession>
<evidence type="ECO:0000256" key="1">
    <source>
        <dbReference type="SAM" id="Phobius"/>
    </source>
</evidence>
<evidence type="ECO:0000313" key="3">
    <source>
        <dbReference type="Proteomes" id="UP000007797"/>
    </source>
</evidence>
<proteinExistence type="predicted"/>
<dbReference type="GeneID" id="14869639"/>